<evidence type="ECO:0000256" key="5">
    <source>
        <dbReference type="ARBA" id="ARBA00023136"/>
    </source>
</evidence>
<evidence type="ECO:0000256" key="4">
    <source>
        <dbReference type="ARBA" id="ARBA00022989"/>
    </source>
</evidence>
<evidence type="ECO:0000256" key="2">
    <source>
        <dbReference type="ARBA" id="ARBA00022448"/>
    </source>
</evidence>
<evidence type="ECO:0000256" key="1">
    <source>
        <dbReference type="ARBA" id="ARBA00004127"/>
    </source>
</evidence>
<dbReference type="OrthoDB" id="370281at2759"/>
<keyword evidence="4 6" id="KW-1133">Transmembrane helix</keyword>
<feature type="transmembrane region" description="Helical" evidence="6">
    <location>
        <begin position="344"/>
        <end position="368"/>
    </location>
</feature>
<dbReference type="InterPro" id="IPR011701">
    <property type="entry name" value="MFS"/>
</dbReference>
<feature type="transmembrane region" description="Helical" evidence="6">
    <location>
        <begin position="21"/>
        <end position="43"/>
    </location>
</feature>
<feature type="transmembrane region" description="Helical" evidence="6">
    <location>
        <begin position="308"/>
        <end position="324"/>
    </location>
</feature>
<evidence type="ECO:0000313" key="8">
    <source>
        <dbReference type="EMBL" id="CAH0368762.1"/>
    </source>
</evidence>
<dbReference type="Proteomes" id="UP000789595">
    <property type="component" value="Unassembled WGS sequence"/>
</dbReference>
<feature type="transmembrane region" description="Helical" evidence="6">
    <location>
        <begin position="380"/>
        <end position="398"/>
    </location>
</feature>
<dbReference type="Gene3D" id="1.20.1250.20">
    <property type="entry name" value="MFS general substrate transporter like domains"/>
    <property type="match status" value="1"/>
</dbReference>
<keyword evidence="2" id="KW-0813">Transport</keyword>
<dbReference type="PANTHER" id="PTHR23510">
    <property type="entry name" value="INNER MEMBRANE TRANSPORT PROTEIN YAJR"/>
    <property type="match status" value="1"/>
</dbReference>
<dbReference type="PROSITE" id="PS50850">
    <property type="entry name" value="MFS"/>
    <property type="match status" value="1"/>
</dbReference>
<dbReference type="PANTHER" id="PTHR23510:SF3">
    <property type="entry name" value="MAJOR FACILITATOR SUPERFAMILY DOMAIN-CONTAINING PROTEIN 8"/>
    <property type="match status" value="1"/>
</dbReference>
<gene>
    <name evidence="8" type="ORF">PECAL_2P18450</name>
</gene>
<evidence type="ECO:0000256" key="3">
    <source>
        <dbReference type="ARBA" id="ARBA00022692"/>
    </source>
</evidence>
<feature type="transmembrane region" description="Helical" evidence="6">
    <location>
        <begin position="179"/>
        <end position="205"/>
    </location>
</feature>
<feature type="transmembrane region" description="Helical" evidence="6">
    <location>
        <begin position="144"/>
        <end position="167"/>
    </location>
</feature>
<feature type="transmembrane region" description="Helical" evidence="6">
    <location>
        <begin position="83"/>
        <end position="102"/>
    </location>
</feature>
<feature type="transmembrane region" description="Helical" evidence="6">
    <location>
        <begin position="278"/>
        <end position="296"/>
    </location>
</feature>
<feature type="transmembrane region" description="Helical" evidence="6">
    <location>
        <begin position="108"/>
        <end position="132"/>
    </location>
</feature>
<name>A0A8J2SKM7_9STRA</name>
<accession>A0A8J2SKM7</accession>
<comment type="subcellular location">
    <subcellularLocation>
        <location evidence="1">Endomembrane system</location>
        <topology evidence="1">Multi-pass membrane protein</topology>
    </subcellularLocation>
</comment>
<evidence type="ECO:0000259" key="7">
    <source>
        <dbReference type="PROSITE" id="PS50850"/>
    </source>
</evidence>
<evidence type="ECO:0000256" key="6">
    <source>
        <dbReference type="SAM" id="Phobius"/>
    </source>
</evidence>
<proteinExistence type="predicted"/>
<sequence length="438" mass="47028">MSYDAIQGSLDVSLPRHQKPSFLAVGYMVLLGDTVRGIFFPTLWPLVSSFGGTRAAQGVVVAAFSMGRVLVSPSYGAYSTKHGYRKILVFAHCLIVLGALLYTRVWNVPSLVCAQLILGFGCGTLGVTRAYFAESVPRDQRTVWLGRVTAAQYCGLTCTSFLGSLLARTGERLEKDASLAWLNISPLTCSAYAVLLMALVALLLLQAPSFYDFVPADRQAGATVAREDGVQTDDDRAHFRLVVVGLVLNIITKGSIGCYETLGVSYAQANLKMDGPTVGYYVAACGVLGVAFLLSFKQLGRLFDDVELILYGIGVMVLSCLLMVRKFSEDIIGDDDHDVDAFAAWLTAIVGMYGIGYPIGHTAVIGWFSKAMKHRPQGMLMGLFASAGSVARIVFPICSGVASDLWGPDVVFACLAALLGATLVILVVKRRAFREAIA</sequence>
<feature type="transmembrane region" description="Helical" evidence="6">
    <location>
        <begin position="55"/>
        <end position="71"/>
    </location>
</feature>
<keyword evidence="5 6" id="KW-0472">Membrane</keyword>
<dbReference type="InterPro" id="IPR036259">
    <property type="entry name" value="MFS_trans_sf"/>
</dbReference>
<feature type="transmembrane region" description="Helical" evidence="6">
    <location>
        <begin position="410"/>
        <end position="428"/>
    </location>
</feature>
<feature type="domain" description="Major facilitator superfamily (MFS) profile" evidence="7">
    <location>
        <begin position="21"/>
        <end position="432"/>
    </location>
</feature>
<dbReference type="InterPro" id="IPR051068">
    <property type="entry name" value="MFS_Domain-Containing_Protein"/>
</dbReference>
<dbReference type="GO" id="GO:0022857">
    <property type="term" value="F:transmembrane transporter activity"/>
    <property type="evidence" value="ECO:0007669"/>
    <property type="project" value="InterPro"/>
</dbReference>
<evidence type="ECO:0000313" key="9">
    <source>
        <dbReference type="Proteomes" id="UP000789595"/>
    </source>
</evidence>
<protein>
    <recommendedName>
        <fullName evidence="7">Major facilitator superfamily (MFS) profile domain-containing protein</fullName>
    </recommendedName>
</protein>
<keyword evidence="3 6" id="KW-0812">Transmembrane</keyword>
<dbReference type="AlphaFoldDB" id="A0A8J2SKM7"/>
<dbReference type="InterPro" id="IPR020846">
    <property type="entry name" value="MFS_dom"/>
</dbReference>
<dbReference type="EMBL" id="CAKKNE010000002">
    <property type="protein sequence ID" value="CAH0368762.1"/>
    <property type="molecule type" value="Genomic_DNA"/>
</dbReference>
<dbReference type="GO" id="GO:0012505">
    <property type="term" value="C:endomembrane system"/>
    <property type="evidence" value="ECO:0007669"/>
    <property type="project" value="UniProtKB-SubCell"/>
</dbReference>
<dbReference type="Pfam" id="PF07690">
    <property type="entry name" value="MFS_1"/>
    <property type="match status" value="1"/>
</dbReference>
<comment type="caution">
    <text evidence="8">The sequence shown here is derived from an EMBL/GenBank/DDBJ whole genome shotgun (WGS) entry which is preliminary data.</text>
</comment>
<reference evidence="8" key="1">
    <citation type="submission" date="2021-11" db="EMBL/GenBank/DDBJ databases">
        <authorList>
            <consortium name="Genoscope - CEA"/>
            <person name="William W."/>
        </authorList>
    </citation>
    <scope>NUCLEOTIDE SEQUENCE</scope>
</reference>
<feature type="transmembrane region" description="Helical" evidence="6">
    <location>
        <begin position="241"/>
        <end position="266"/>
    </location>
</feature>
<organism evidence="8 9">
    <name type="scientific">Pelagomonas calceolata</name>
    <dbReference type="NCBI Taxonomy" id="35677"/>
    <lineage>
        <taxon>Eukaryota</taxon>
        <taxon>Sar</taxon>
        <taxon>Stramenopiles</taxon>
        <taxon>Ochrophyta</taxon>
        <taxon>Pelagophyceae</taxon>
        <taxon>Pelagomonadales</taxon>
        <taxon>Pelagomonadaceae</taxon>
        <taxon>Pelagomonas</taxon>
    </lineage>
</organism>
<keyword evidence="9" id="KW-1185">Reference proteome</keyword>
<dbReference type="SUPFAM" id="SSF103473">
    <property type="entry name" value="MFS general substrate transporter"/>
    <property type="match status" value="1"/>
</dbReference>